<evidence type="ECO:0000256" key="6">
    <source>
        <dbReference type="HAMAP-Rule" id="MF_01877"/>
    </source>
</evidence>
<dbReference type="InterPro" id="IPR053910">
    <property type="entry name" value="RsmI_HTH"/>
</dbReference>
<evidence type="ECO:0000256" key="4">
    <source>
        <dbReference type="ARBA" id="ARBA00022679"/>
    </source>
</evidence>
<evidence type="ECO:0000313" key="9">
    <source>
        <dbReference type="EMBL" id="WCE46529.1"/>
    </source>
</evidence>
<dbReference type="KEGG" id="wne:PIG85_02485"/>
<comment type="subcellular location">
    <subcellularLocation>
        <location evidence="6">Cytoplasm</location>
    </subcellularLocation>
</comment>
<dbReference type="PIRSF" id="PIRSF005917">
    <property type="entry name" value="MTase_YraL"/>
    <property type="match status" value="1"/>
</dbReference>
<dbReference type="FunFam" id="3.40.1010.10:FF:000007">
    <property type="entry name" value="Ribosomal RNA small subunit methyltransferase I"/>
    <property type="match status" value="1"/>
</dbReference>
<dbReference type="HAMAP" id="MF_01877">
    <property type="entry name" value="16SrRNA_methyltr_I"/>
    <property type="match status" value="1"/>
</dbReference>
<reference evidence="9" key="1">
    <citation type="submission" date="2023-01" db="EMBL/GenBank/DDBJ databases">
        <title>Comparative Genomic Analysis of the Clinically-Derived Winkia Strain NY0527 Provides Evidence into the Taxonomic Reassignment of Winkia neuii and Characterizes Their Virulence Traits.</title>
        <authorList>
            <person name="Cai X."/>
            <person name="Peng Y."/>
            <person name="Li M."/>
            <person name="Qiu Y."/>
            <person name="Wang Y."/>
            <person name="Xu L."/>
            <person name="Hou Q."/>
        </authorList>
    </citation>
    <scope>NUCLEOTIDE SEQUENCE</scope>
    <source>
        <strain evidence="9">NY0527</strain>
    </source>
</reference>
<comment type="catalytic activity">
    <reaction evidence="6">
        <text>cytidine(1402) in 16S rRNA + S-adenosyl-L-methionine = 2'-O-methylcytidine(1402) in 16S rRNA + S-adenosyl-L-homocysteine + H(+)</text>
        <dbReference type="Rhea" id="RHEA:42924"/>
        <dbReference type="Rhea" id="RHEA-COMP:10285"/>
        <dbReference type="Rhea" id="RHEA-COMP:10286"/>
        <dbReference type="ChEBI" id="CHEBI:15378"/>
        <dbReference type="ChEBI" id="CHEBI:57856"/>
        <dbReference type="ChEBI" id="CHEBI:59789"/>
        <dbReference type="ChEBI" id="CHEBI:74495"/>
        <dbReference type="ChEBI" id="CHEBI:82748"/>
        <dbReference type="EC" id="2.1.1.198"/>
    </reaction>
</comment>
<dbReference type="InterPro" id="IPR008189">
    <property type="entry name" value="rRNA_ssu_MeTfrase_I"/>
</dbReference>
<dbReference type="FunFam" id="3.30.950.10:FF:000002">
    <property type="entry name" value="Ribosomal RNA small subunit methyltransferase I"/>
    <property type="match status" value="1"/>
</dbReference>
<keyword evidence="5 6" id="KW-0949">S-adenosyl-L-methionine</keyword>
<dbReference type="GO" id="GO:0070677">
    <property type="term" value="F:rRNA (cytosine-2'-O-)-methyltransferase activity"/>
    <property type="evidence" value="ECO:0007669"/>
    <property type="project" value="UniProtKB-UniRule"/>
</dbReference>
<name>A0AB38XQL4_9ACTO</name>
<evidence type="ECO:0000259" key="7">
    <source>
        <dbReference type="Pfam" id="PF00590"/>
    </source>
</evidence>
<dbReference type="CDD" id="cd11648">
    <property type="entry name" value="RsmI"/>
    <property type="match status" value="1"/>
</dbReference>
<dbReference type="EC" id="2.1.1.198" evidence="6"/>
<evidence type="ECO:0000256" key="1">
    <source>
        <dbReference type="ARBA" id="ARBA00022490"/>
    </source>
</evidence>
<evidence type="ECO:0000256" key="5">
    <source>
        <dbReference type="ARBA" id="ARBA00022691"/>
    </source>
</evidence>
<dbReference type="InterPro" id="IPR018063">
    <property type="entry name" value="SAM_MeTrfase_RsmI_CS"/>
</dbReference>
<dbReference type="NCBIfam" id="TIGR00096">
    <property type="entry name" value="16S rRNA (cytidine(1402)-2'-O)-methyltransferase"/>
    <property type="match status" value="1"/>
</dbReference>
<dbReference type="Gene3D" id="3.30.950.10">
    <property type="entry name" value="Methyltransferase, Cobalt-precorrin-4 Transmethylase, Domain 2"/>
    <property type="match status" value="1"/>
</dbReference>
<dbReference type="SUPFAM" id="SSF53790">
    <property type="entry name" value="Tetrapyrrole methylase"/>
    <property type="match status" value="1"/>
</dbReference>
<dbReference type="PROSITE" id="PS01296">
    <property type="entry name" value="RSMI"/>
    <property type="match status" value="1"/>
</dbReference>
<keyword evidence="4 6" id="KW-0808">Transferase</keyword>
<dbReference type="Proteomes" id="UP001211044">
    <property type="component" value="Chromosome"/>
</dbReference>
<dbReference type="RefSeq" id="WP_040314857.1">
    <property type="nucleotide sequence ID" value="NZ_CP116394.1"/>
</dbReference>
<dbReference type="InterPro" id="IPR035996">
    <property type="entry name" value="4pyrrol_Methylase_sf"/>
</dbReference>
<dbReference type="InterPro" id="IPR014776">
    <property type="entry name" value="4pyrrole_Mease_sub2"/>
</dbReference>
<comment type="function">
    <text evidence="6">Catalyzes the 2'-O-methylation of the ribose of cytidine 1402 (C1402) in 16S rRNA.</text>
</comment>
<dbReference type="InterPro" id="IPR014777">
    <property type="entry name" value="4pyrrole_Mease_sub1"/>
</dbReference>
<dbReference type="Pfam" id="PF00590">
    <property type="entry name" value="TP_methylase"/>
    <property type="match status" value="1"/>
</dbReference>
<dbReference type="PANTHER" id="PTHR46111">
    <property type="entry name" value="RIBOSOMAL RNA SMALL SUBUNIT METHYLTRANSFERASE I"/>
    <property type="match status" value="1"/>
</dbReference>
<evidence type="ECO:0000256" key="2">
    <source>
        <dbReference type="ARBA" id="ARBA00022552"/>
    </source>
</evidence>
<organism evidence="9 10">
    <name type="scientific">Winkia neuii subsp. anitrata</name>
    <dbReference type="NCBI Taxonomy" id="29318"/>
    <lineage>
        <taxon>Bacteria</taxon>
        <taxon>Bacillati</taxon>
        <taxon>Actinomycetota</taxon>
        <taxon>Actinomycetes</taxon>
        <taxon>Actinomycetales</taxon>
        <taxon>Actinomycetaceae</taxon>
        <taxon>Winkia</taxon>
    </lineage>
</organism>
<accession>A0AB38XQL4</accession>
<keyword evidence="1 6" id="KW-0963">Cytoplasm</keyword>
<feature type="domain" description="RsmI HTH" evidence="8">
    <location>
        <begin position="243"/>
        <end position="282"/>
    </location>
</feature>
<dbReference type="InterPro" id="IPR000878">
    <property type="entry name" value="4pyrrol_Mease"/>
</dbReference>
<keyword evidence="2 6" id="KW-0698">rRNA processing</keyword>
<comment type="similarity">
    <text evidence="6">Belongs to the methyltransferase superfamily. RsmI family.</text>
</comment>
<dbReference type="PANTHER" id="PTHR46111:SF1">
    <property type="entry name" value="RIBOSOMAL RNA SMALL SUBUNIT METHYLTRANSFERASE I"/>
    <property type="match status" value="1"/>
</dbReference>
<protein>
    <recommendedName>
        <fullName evidence="6">Ribosomal RNA small subunit methyltransferase I</fullName>
        <ecNumber evidence="6">2.1.1.198</ecNumber>
    </recommendedName>
    <alternativeName>
        <fullName evidence="6">16S rRNA 2'-O-ribose C1402 methyltransferase</fullName>
    </alternativeName>
    <alternativeName>
        <fullName evidence="6">rRNA (cytidine-2'-O-)-methyltransferase RsmI</fullName>
    </alternativeName>
</protein>
<keyword evidence="3 6" id="KW-0489">Methyltransferase</keyword>
<sequence>MSEETVQVPGSILLAGTPIGDAKDAPPRLASALAQADIVAAEDTRRALNLASRLNTRINGNIISFHEHNERDRVNRLLEAAADGERVVVVSDAGMPTVSDPGYRLVAEAAKAGVPISVLPGPSAVLTALAISGLPSDRFCFEGFLPRKAGAQANRLGDLADEARTMIFFESPRRVHDTLAAMASAFGGEREGVICRELTKTHEEVVRGTLSQLVDFTEKDMLGEITLVVAGAPKRKTDTASLAREVMELVEEGVKLKAAAKHVAKKHDVSKNDLYEAAIELKNQAKKKKK</sequence>
<dbReference type="Gene3D" id="3.40.1010.10">
    <property type="entry name" value="Cobalt-precorrin-4 Transmethylase, Domain 1"/>
    <property type="match status" value="1"/>
</dbReference>
<evidence type="ECO:0000259" key="8">
    <source>
        <dbReference type="Pfam" id="PF23016"/>
    </source>
</evidence>
<gene>
    <name evidence="6 9" type="primary">rsmI</name>
    <name evidence="9" type="ORF">PIG85_02485</name>
</gene>
<dbReference type="Pfam" id="PF23016">
    <property type="entry name" value="RsmI_C"/>
    <property type="match status" value="1"/>
</dbReference>
<proteinExistence type="inferred from homology"/>
<dbReference type="GO" id="GO:0005737">
    <property type="term" value="C:cytoplasm"/>
    <property type="evidence" value="ECO:0007669"/>
    <property type="project" value="UniProtKB-SubCell"/>
</dbReference>
<dbReference type="AlphaFoldDB" id="A0AB38XQL4"/>
<dbReference type="EMBL" id="CP116394">
    <property type="protein sequence ID" value="WCE46529.1"/>
    <property type="molecule type" value="Genomic_DNA"/>
</dbReference>
<evidence type="ECO:0000313" key="10">
    <source>
        <dbReference type="Proteomes" id="UP001211044"/>
    </source>
</evidence>
<feature type="domain" description="Tetrapyrrole methylase" evidence="7">
    <location>
        <begin position="12"/>
        <end position="213"/>
    </location>
</feature>
<evidence type="ECO:0000256" key="3">
    <source>
        <dbReference type="ARBA" id="ARBA00022603"/>
    </source>
</evidence>